<proteinExistence type="inferred from homology"/>
<dbReference type="PANTHER" id="PTHR36700:SF1">
    <property type="entry name" value="CRISPR SYSTEM CMR SUBUNIT CMR4"/>
    <property type="match status" value="1"/>
</dbReference>
<dbReference type="NCBIfam" id="TIGR01881">
    <property type="entry name" value="cas_Cmr5"/>
    <property type="match status" value="1"/>
</dbReference>
<sequence>MNSNILIITLDTPTHAGASVGDVGIDKPIQRERVTAIPKIESSTLKGSIRRKTTDSDTYFGKPDCPSSIIITDARLLFFPVRCSHGLYMYITCPYILSTFHQVVIQHSKKEILSQAFMESLDNVLSGYLYYLPRDLEEDNKLSHDSHSHTFYLGDEAYIGVPTQGMKELTHLGLKKMDYKKIALISNEDFSYMVEHYTEITMRNRIDEETGVTNKGALFSEEYLPRHTVMYAELMDTTDKKTFELHKKIQLGGNTTLGKGLMSLDKWKLSITQDVNTNQKESNVIPMISSDQNMNDNIRDRHVHESISAYESVNAYREQVYTILSETEREKALKEYKSHIRRLPSLIQKNGLLNTMLYVKANTMKKDKADEKKEHNDTAINKQAINVWKYVYEAICEGVLDNQKKTDDTADDPLITTILDAYNNHQGHIMTTKVLHYVVCLKRLVEGLIE</sequence>
<evidence type="ECO:0000256" key="4">
    <source>
        <dbReference type="ARBA" id="ARBA00023118"/>
    </source>
</evidence>
<reference evidence="7" key="1">
    <citation type="submission" date="2020-07" db="EMBL/GenBank/DDBJ databases">
        <title>Vallitalea pronyensis genome.</title>
        <authorList>
            <person name="Postec A."/>
        </authorList>
    </citation>
    <scope>NUCLEOTIDE SEQUENCE</scope>
    <source>
        <strain evidence="7">FatNI3</strain>
    </source>
</reference>
<dbReference type="RefSeq" id="WP_212694672.1">
    <property type="nucleotide sequence ID" value="NZ_CP058649.1"/>
</dbReference>
<evidence type="ECO:0000256" key="1">
    <source>
        <dbReference type="ARBA" id="ARBA00004496"/>
    </source>
</evidence>
<keyword evidence="8" id="KW-1185">Reference proteome</keyword>
<dbReference type="Pfam" id="PF09701">
    <property type="entry name" value="Cas_Cmr5"/>
    <property type="match status" value="1"/>
</dbReference>
<comment type="similarity">
    <text evidence="2">Belongs to the CRISPR system Cmr5 family.</text>
</comment>
<evidence type="ECO:0000259" key="6">
    <source>
        <dbReference type="Pfam" id="PF03787"/>
    </source>
</evidence>
<dbReference type="InterPro" id="IPR013410">
    <property type="entry name" value="CRISPR-assoc_RAMP_Cmr4"/>
</dbReference>
<comment type="subcellular location">
    <subcellularLocation>
        <location evidence="1">Cytoplasm</location>
    </subcellularLocation>
</comment>
<keyword evidence="4" id="KW-0051">Antiviral defense</keyword>
<dbReference type="SUPFAM" id="SSF158568">
    <property type="entry name" value="AF1862-like"/>
    <property type="match status" value="1"/>
</dbReference>
<dbReference type="Proteomes" id="UP000683246">
    <property type="component" value="Chromosome"/>
</dbReference>
<dbReference type="NCBIfam" id="TIGR02580">
    <property type="entry name" value="cas_RAMP_Cmr4"/>
    <property type="match status" value="1"/>
</dbReference>
<dbReference type="GO" id="GO:0005737">
    <property type="term" value="C:cytoplasm"/>
    <property type="evidence" value="ECO:0007669"/>
    <property type="project" value="UniProtKB-SubCell"/>
</dbReference>
<dbReference type="PANTHER" id="PTHR36700">
    <property type="entry name" value="CRISPR SYSTEM CMR SUBUNIT CMR4"/>
    <property type="match status" value="1"/>
</dbReference>
<dbReference type="InterPro" id="IPR005537">
    <property type="entry name" value="RAMP_III_fam"/>
</dbReference>
<keyword evidence="3" id="KW-0963">Cytoplasm</keyword>
<name>A0A8J8SI14_9FIRM</name>
<dbReference type="EMBL" id="CP058649">
    <property type="protein sequence ID" value="QUI23982.1"/>
    <property type="molecule type" value="Genomic_DNA"/>
</dbReference>
<dbReference type="GO" id="GO:0051607">
    <property type="term" value="P:defense response to virus"/>
    <property type="evidence" value="ECO:0007669"/>
    <property type="project" value="UniProtKB-KW"/>
</dbReference>
<dbReference type="KEGG" id="vpy:HZI73_17510"/>
<accession>A0A8J8SI14</accession>
<evidence type="ECO:0000313" key="7">
    <source>
        <dbReference type="EMBL" id="QUI23982.1"/>
    </source>
</evidence>
<dbReference type="Gene3D" id="1.10.520.30">
    <property type="entry name" value="AF1862-like domain"/>
    <property type="match status" value="1"/>
</dbReference>
<protein>
    <recommendedName>
        <fullName evidence="5">CRISPR type III-B/RAMP module-associated protein Cmr5</fullName>
    </recommendedName>
</protein>
<dbReference type="AlphaFoldDB" id="A0A8J8SI14"/>
<evidence type="ECO:0000256" key="2">
    <source>
        <dbReference type="ARBA" id="ARBA00006161"/>
    </source>
</evidence>
<evidence type="ECO:0000256" key="3">
    <source>
        <dbReference type="ARBA" id="ARBA00022490"/>
    </source>
</evidence>
<dbReference type="InterPro" id="IPR023101">
    <property type="entry name" value="AF1862-like_dom_sf"/>
</dbReference>
<organism evidence="7 8">
    <name type="scientific">Vallitalea pronyensis</name>
    <dbReference type="NCBI Taxonomy" id="1348613"/>
    <lineage>
        <taxon>Bacteria</taxon>
        <taxon>Bacillati</taxon>
        <taxon>Bacillota</taxon>
        <taxon>Clostridia</taxon>
        <taxon>Lachnospirales</taxon>
        <taxon>Vallitaleaceae</taxon>
        <taxon>Vallitalea</taxon>
    </lineage>
</organism>
<dbReference type="Pfam" id="PF03787">
    <property type="entry name" value="RAMPs"/>
    <property type="match status" value="1"/>
</dbReference>
<dbReference type="InterPro" id="IPR010160">
    <property type="entry name" value="CRISPR-assoc_prot_Cmr5"/>
</dbReference>
<gene>
    <name evidence="7" type="primary">cmr4</name>
    <name evidence="7" type="ORF">HZI73_17510</name>
</gene>
<evidence type="ECO:0000256" key="5">
    <source>
        <dbReference type="ARBA" id="ARBA00030001"/>
    </source>
</evidence>
<evidence type="ECO:0000313" key="8">
    <source>
        <dbReference type="Proteomes" id="UP000683246"/>
    </source>
</evidence>
<feature type="domain" description="CRISPR type III-associated protein" evidence="6">
    <location>
        <begin position="8"/>
        <end position="262"/>
    </location>
</feature>